<feature type="domain" description="Peptidase S26" evidence="10">
    <location>
        <begin position="108"/>
        <end position="317"/>
    </location>
</feature>
<evidence type="ECO:0000256" key="1">
    <source>
        <dbReference type="ARBA" id="ARBA00000677"/>
    </source>
</evidence>
<dbReference type="EMBL" id="UHIC01000001">
    <property type="protein sequence ID" value="SUO95598.1"/>
    <property type="molecule type" value="Genomic_DNA"/>
</dbReference>
<comment type="catalytic activity">
    <reaction evidence="1 8">
        <text>Cleavage of hydrophobic, N-terminal signal or leader sequences from secreted and periplasmic proteins.</text>
        <dbReference type="EC" id="3.4.21.89"/>
    </reaction>
</comment>
<dbReference type="PANTHER" id="PTHR43390:SF1">
    <property type="entry name" value="CHLOROPLAST PROCESSING PEPTIDASE"/>
    <property type="match status" value="1"/>
</dbReference>
<reference evidence="11 12" key="1">
    <citation type="submission" date="2018-06" db="EMBL/GenBank/DDBJ databases">
        <authorList>
            <consortium name="Pathogen Informatics"/>
            <person name="Doyle S."/>
        </authorList>
    </citation>
    <scope>NUCLEOTIDE SEQUENCE [LARGE SCALE GENOMIC DNA]</scope>
    <source>
        <strain evidence="11 12">NCTC13337</strain>
    </source>
</reference>
<evidence type="ECO:0000256" key="7">
    <source>
        <dbReference type="PIRSR" id="PIRSR600223-1"/>
    </source>
</evidence>
<dbReference type="PANTHER" id="PTHR43390">
    <property type="entry name" value="SIGNAL PEPTIDASE I"/>
    <property type="match status" value="1"/>
</dbReference>
<dbReference type="AlphaFoldDB" id="A0A380MTJ6"/>
<dbReference type="Pfam" id="PF10502">
    <property type="entry name" value="Peptidase_S26"/>
    <property type="match status" value="1"/>
</dbReference>
<feature type="active site" evidence="7">
    <location>
        <position position="191"/>
    </location>
</feature>
<evidence type="ECO:0000313" key="12">
    <source>
        <dbReference type="Proteomes" id="UP000254601"/>
    </source>
</evidence>
<feature type="active site" evidence="7">
    <location>
        <position position="136"/>
    </location>
</feature>
<organism evidence="11 12">
    <name type="scientific">Suttonella ornithocola</name>
    <dbReference type="NCBI Taxonomy" id="279832"/>
    <lineage>
        <taxon>Bacteria</taxon>
        <taxon>Pseudomonadati</taxon>
        <taxon>Pseudomonadota</taxon>
        <taxon>Gammaproteobacteria</taxon>
        <taxon>Cardiobacteriales</taxon>
        <taxon>Cardiobacteriaceae</taxon>
        <taxon>Suttonella</taxon>
    </lineage>
</organism>
<gene>
    <name evidence="11" type="primary">lepB</name>
    <name evidence="11" type="ORF">NCTC13337_01479</name>
</gene>
<dbReference type="EC" id="3.4.21.89" evidence="3 8"/>
<feature type="transmembrane region" description="Helical" evidence="8">
    <location>
        <begin position="6"/>
        <end position="25"/>
    </location>
</feature>
<evidence type="ECO:0000256" key="4">
    <source>
        <dbReference type="ARBA" id="ARBA00019232"/>
    </source>
</evidence>
<comment type="subcellular location">
    <subcellularLocation>
        <location evidence="9">Membrane</location>
        <topology evidence="9">Multi-pass membrane protein</topology>
    </subcellularLocation>
</comment>
<comment type="similarity">
    <text evidence="2 9">Belongs to the peptidase S26 family.</text>
</comment>
<dbReference type="GO" id="GO:0016020">
    <property type="term" value="C:membrane"/>
    <property type="evidence" value="ECO:0007669"/>
    <property type="project" value="UniProtKB-SubCell"/>
</dbReference>
<dbReference type="RefSeq" id="WP_072576394.1">
    <property type="nucleotide sequence ID" value="NZ_LWHB01000067.1"/>
</dbReference>
<dbReference type="GO" id="GO:0009003">
    <property type="term" value="F:signal peptidase activity"/>
    <property type="evidence" value="ECO:0007669"/>
    <property type="project" value="UniProtKB-EC"/>
</dbReference>
<dbReference type="InterPro" id="IPR019757">
    <property type="entry name" value="Pept_S26A_signal_pept_1_Lys-AS"/>
</dbReference>
<dbReference type="InterPro" id="IPR036286">
    <property type="entry name" value="LexA/Signal_pep-like_sf"/>
</dbReference>
<dbReference type="InterPro" id="IPR019533">
    <property type="entry name" value="Peptidase_S26"/>
</dbReference>
<evidence type="ECO:0000256" key="2">
    <source>
        <dbReference type="ARBA" id="ARBA00009370"/>
    </source>
</evidence>
<evidence type="ECO:0000259" key="10">
    <source>
        <dbReference type="Pfam" id="PF10502"/>
    </source>
</evidence>
<dbReference type="InterPro" id="IPR000223">
    <property type="entry name" value="Pept_S26A_signal_pept_1"/>
</dbReference>
<evidence type="ECO:0000256" key="8">
    <source>
        <dbReference type="RuleBase" id="RU003993"/>
    </source>
</evidence>
<dbReference type="InterPro" id="IPR019756">
    <property type="entry name" value="Pept_S26A_signal_pept_1_Ser-AS"/>
</dbReference>
<dbReference type="CDD" id="cd06530">
    <property type="entry name" value="S26_SPase_I"/>
    <property type="match status" value="1"/>
</dbReference>
<protein>
    <recommendedName>
        <fullName evidence="4 8">Signal peptidase I</fullName>
        <ecNumber evidence="3 8">3.4.21.89</ecNumber>
    </recommendedName>
</protein>
<evidence type="ECO:0000313" key="11">
    <source>
        <dbReference type="EMBL" id="SUO95598.1"/>
    </source>
</evidence>
<keyword evidence="8" id="KW-1133">Transmembrane helix</keyword>
<dbReference type="NCBIfam" id="TIGR02227">
    <property type="entry name" value="sigpep_I_bact"/>
    <property type="match status" value="1"/>
</dbReference>
<sequence length="337" mass="39188">MQTLMEYFEFILTIAVIICLIFYVIDGRSYRKERNRLYKVFKTQTETDEDRNLYGMRLIEAQQNGVKKRLRTTLLSANTKLNTRKPLDAKELYWATHPVYPKEKFIEFFGGMFWILFIIWIVRSFLWEPFQIPSASMEPTLQKGDFILVDKYRYGLRLPISHTKILPLGTVKRGDVAVFRYPKNPKIAYIKRIIALPGDEVIIKDGTFVINGHPLMLTSLNQPRFGHEDKSQKYDVYKENIDGKEHLTQFTQNSAYRVNAALAQLNRQPFQLPEGVAFIVPENEYLAIGDNRDASADSRFWGFVPDANLVGKATRIWMNSDCILLRGQCNRIGKKIE</sequence>
<dbReference type="PROSITE" id="PS00760">
    <property type="entry name" value="SPASE_I_2"/>
    <property type="match status" value="1"/>
</dbReference>
<dbReference type="SUPFAM" id="SSF51306">
    <property type="entry name" value="LexA/Signal peptidase"/>
    <property type="match status" value="1"/>
</dbReference>
<keyword evidence="8" id="KW-0472">Membrane</keyword>
<keyword evidence="12" id="KW-1185">Reference proteome</keyword>
<proteinExistence type="inferred from homology"/>
<dbReference type="GO" id="GO:0004252">
    <property type="term" value="F:serine-type endopeptidase activity"/>
    <property type="evidence" value="ECO:0007669"/>
    <property type="project" value="InterPro"/>
</dbReference>
<dbReference type="GO" id="GO:0006465">
    <property type="term" value="P:signal peptide processing"/>
    <property type="evidence" value="ECO:0007669"/>
    <property type="project" value="InterPro"/>
</dbReference>
<evidence type="ECO:0000256" key="6">
    <source>
        <dbReference type="ARBA" id="ARBA00022801"/>
    </source>
</evidence>
<evidence type="ECO:0000256" key="5">
    <source>
        <dbReference type="ARBA" id="ARBA00022670"/>
    </source>
</evidence>
<dbReference type="Proteomes" id="UP000254601">
    <property type="component" value="Unassembled WGS sequence"/>
</dbReference>
<keyword evidence="6 8" id="KW-0378">Hydrolase</keyword>
<evidence type="ECO:0000256" key="9">
    <source>
        <dbReference type="RuleBase" id="RU362042"/>
    </source>
</evidence>
<accession>A0A380MTJ6</accession>
<dbReference type="PROSITE" id="PS00501">
    <property type="entry name" value="SPASE_I_1"/>
    <property type="match status" value="1"/>
</dbReference>
<keyword evidence="8" id="KW-0812">Transmembrane</keyword>
<evidence type="ECO:0000256" key="3">
    <source>
        <dbReference type="ARBA" id="ARBA00013208"/>
    </source>
</evidence>
<dbReference type="Gene3D" id="2.10.109.10">
    <property type="entry name" value="Umud Fragment, subunit A"/>
    <property type="match status" value="1"/>
</dbReference>
<keyword evidence="5 8" id="KW-0645">Protease</keyword>
<name>A0A380MTJ6_9GAMM</name>
<feature type="transmembrane region" description="Helical" evidence="8">
    <location>
        <begin position="105"/>
        <end position="127"/>
    </location>
</feature>
<dbReference type="PRINTS" id="PR00727">
    <property type="entry name" value="LEADERPTASE"/>
</dbReference>
<dbReference type="OrthoDB" id="9815782at2"/>